<protein>
    <submittedName>
        <fullName evidence="2">Uncharacterized protein</fullName>
    </submittedName>
</protein>
<dbReference type="EMBL" id="JBANRG010000041">
    <property type="protein sequence ID" value="KAK7447361.1"/>
    <property type="molecule type" value="Genomic_DNA"/>
</dbReference>
<dbReference type="Proteomes" id="UP001498398">
    <property type="component" value="Unassembled WGS sequence"/>
</dbReference>
<gene>
    <name evidence="2" type="ORF">VKT23_014071</name>
</gene>
<feature type="compositionally biased region" description="Basic and acidic residues" evidence="1">
    <location>
        <begin position="29"/>
        <end position="91"/>
    </location>
</feature>
<name>A0ABR1J400_9AGAR</name>
<accession>A0ABR1J400</accession>
<feature type="compositionally biased region" description="Basic residues" evidence="1">
    <location>
        <begin position="1"/>
        <end position="20"/>
    </location>
</feature>
<evidence type="ECO:0000313" key="3">
    <source>
        <dbReference type="Proteomes" id="UP001498398"/>
    </source>
</evidence>
<proteinExistence type="predicted"/>
<comment type="caution">
    <text evidence="2">The sequence shown here is derived from an EMBL/GenBank/DDBJ whole genome shotgun (WGS) entry which is preliminary data.</text>
</comment>
<feature type="region of interest" description="Disordered" evidence="1">
    <location>
        <begin position="1"/>
        <end position="91"/>
    </location>
</feature>
<sequence>MPRHKKGTTKRRTNHLKNARNARAANQTSEKENVDPNVEEMKKVEARARRAERRLREERKKVQRLEKDAKNSAGRDRRHEKARAEWKEKEKNLRSELDDEIARAESCVCKAVQQGLKNTKEAEKQLVRIGILLEQAHHDAESFRNLNFQQQQDLVILRKVVQNHQKKLRRAHLTRTRLVQKQHNSRLLAKIKVKGAYTPEVRSLARIFTTFGTVKSRVGKAVQEAAALFGYKVPKMSKDTVRRTIHEGHIMAKIQAGLELEETTGE</sequence>
<evidence type="ECO:0000256" key="1">
    <source>
        <dbReference type="SAM" id="MobiDB-lite"/>
    </source>
</evidence>
<organism evidence="2 3">
    <name type="scientific">Marasmiellus scandens</name>
    <dbReference type="NCBI Taxonomy" id="2682957"/>
    <lineage>
        <taxon>Eukaryota</taxon>
        <taxon>Fungi</taxon>
        <taxon>Dikarya</taxon>
        <taxon>Basidiomycota</taxon>
        <taxon>Agaricomycotina</taxon>
        <taxon>Agaricomycetes</taxon>
        <taxon>Agaricomycetidae</taxon>
        <taxon>Agaricales</taxon>
        <taxon>Marasmiineae</taxon>
        <taxon>Omphalotaceae</taxon>
        <taxon>Marasmiellus</taxon>
    </lineage>
</organism>
<reference evidence="2 3" key="1">
    <citation type="submission" date="2024-01" db="EMBL/GenBank/DDBJ databases">
        <title>A draft genome for the cacao thread blight pathogen Marasmiellus scandens.</title>
        <authorList>
            <person name="Baruah I.K."/>
            <person name="Leung J."/>
            <person name="Bukari Y."/>
            <person name="Amoako-Attah I."/>
            <person name="Meinhardt L.W."/>
            <person name="Bailey B.A."/>
            <person name="Cohen S.P."/>
        </authorList>
    </citation>
    <scope>NUCLEOTIDE SEQUENCE [LARGE SCALE GENOMIC DNA]</scope>
    <source>
        <strain evidence="2 3">GH-19</strain>
    </source>
</reference>
<evidence type="ECO:0000313" key="2">
    <source>
        <dbReference type="EMBL" id="KAK7447361.1"/>
    </source>
</evidence>
<keyword evidence="3" id="KW-1185">Reference proteome</keyword>